<name>A0A8S5RZ64_9CAUD</name>
<accession>A0A8S5RZ64</accession>
<evidence type="ECO:0000313" key="1">
    <source>
        <dbReference type="EMBL" id="DAF43855.1"/>
    </source>
</evidence>
<sequence length="223" mass="26075">MLYKGLNIVNCDCIRYFQLMKDNQYLAIIDQEGIIKASFIKMNGKIYEYFDIFTIKCLDDYKEFAYPLSFLFRNEPNAKTYIYHICDEYEWNEILKANNLKWAREKLKDNNSNAKLIYEEILKDGGKFVSFGSLPNDVGLLVCAVSSDEDYYWVYIETNLKVHLSSCVGGYEIIEGNEVEFNILKHLIENDPESLYLRILENFKGTSDAIFTPIVISETFKKE</sequence>
<dbReference type="EMBL" id="BK032510">
    <property type="protein sequence ID" value="DAF43855.1"/>
    <property type="molecule type" value="Genomic_DNA"/>
</dbReference>
<protein>
    <submittedName>
        <fullName evidence="1">Uncharacterized protein</fullName>
    </submittedName>
</protein>
<proteinExistence type="predicted"/>
<organism evidence="1">
    <name type="scientific">Myoviridae sp. ctNQV2</name>
    <dbReference type="NCBI Taxonomy" id="2827683"/>
    <lineage>
        <taxon>Viruses</taxon>
        <taxon>Duplodnaviria</taxon>
        <taxon>Heunggongvirae</taxon>
        <taxon>Uroviricota</taxon>
        <taxon>Caudoviricetes</taxon>
    </lineage>
</organism>
<reference evidence="1" key="1">
    <citation type="journal article" date="2021" name="Proc. Natl. Acad. Sci. U.S.A.">
        <title>A Catalog of Tens of Thousands of Viruses from Human Metagenomes Reveals Hidden Associations with Chronic Diseases.</title>
        <authorList>
            <person name="Tisza M.J."/>
            <person name="Buck C.B."/>
        </authorList>
    </citation>
    <scope>NUCLEOTIDE SEQUENCE</scope>
    <source>
        <strain evidence="1">CtNQV2</strain>
    </source>
</reference>